<dbReference type="EMBL" id="CP036261">
    <property type="protein sequence ID" value="QDS89389.1"/>
    <property type="molecule type" value="Genomic_DNA"/>
</dbReference>
<sequence>MNQVIKTESSAFAQGVAPEGEPIMSVRGLVKSYHKNRIEVPVLRGVDFDIEVGSMTSLVGRSGSGKSTLMHLMATLDHPDQGEVSFNGARIDNASARQRDYYRNHQIGMIFQFYHLLPELTALENVMVPTMIARRLFSFLGVRKTAQERAEQLLEMVGLTHRRHHRPSEMSGGEMQRAAIARALMNNPTLLLADEPTGNLDSSTGHGILELLQKLNEDNRLTIVMITHDDAIARQADRAVRLENGLVVEQDDALRVVH</sequence>
<dbReference type="InterPro" id="IPR015854">
    <property type="entry name" value="ABC_transpr_LolD-like"/>
</dbReference>
<dbReference type="Gene3D" id="3.40.50.300">
    <property type="entry name" value="P-loop containing nucleotide triphosphate hydrolases"/>
    <property type="match status" value="1"/>
</dbReference>
<keyword evidence="7" id="KW-1185">Reference proteome</keyword>
<dbReference type="SMART" id="SM00382">
    <property type="entry name" value="AAA"/>
    <property type="match status" value="1"/>
</dbReference>
<dbReference type="PROSITE" id="PS50893">
    <property type="entry name" value="ABC_TRANSPORTER_2"/>
    <property type="match status" value="1"/>
</dbReference>
<proteinExistence type="inferred from homology"/>
<evidence type="ECO:0000256" key="4">
    <source>
        <dbReference type="ARBA" id="ARBA00038388"/>
    </source>
</evidence>
<keyword evidence="3" id="KW-0067">ATP-binding</keyword>
<dbReference type="PROSITE" id="PS00211">
    <property type="entry name" value="ABC_TRANSPORTER_1"/>
    <property type="match status" value="1"/>
</dbReference>
<dbReference type="InterPro" id="IPR017911">
    <property type="entry name" value="MacB-like_ATP-bd"/>
</dbReference>
<dbReference type="EC" id="3.6.3.-" evidence="6"/>
<dbReference type="GO" id="GO:0005524">
    <property type="term" value="F:ATP binding"/>
    <property type="evidence" value="ECO:0007669"/>
    <property type="project" value="UniProtKB-KW"/>
</dbReference>
<organism evidence="6 7">
    <name type="scientific">Rosistilla ulvae</name>
    <dbReference type="NCBI Taxonomy" id="1930277"/>
    <lineage>
        <taxon>Bacteria</taxon>
        <taxon>Pseudomonadati</taxon>
        <taxon>Planctomycetota</taxon>
        <taxon>Planctomycetia</taxon>
        <taxon>Pirellulales</taxon>
        <taxon>Pirellulaceae</taxon>
        <taxon>Rosistilla</taxon>
    </lineage>
</organism>
<evidence type="ECO:0000256" key="1">
    <source>
        <dbReference type="ARBA" id="ARBA00022448"/>
    </source>
</evidence>
<accession>A0A517M3F7</accession>
<dbReference type="GO" id="GO:0022857">
    <property type="term" value="F:transmembrane transporter activity"/>
    <property type="evidence" value="ECO:0007669"/>
    <property type="project" value="TreeGrafter"/>
</dbReference>
<dbReference type="PANTHER" id="PTHR24220:SF689">
    <property type="entry name" value="LIPOPROTEIN-RELEASING SYSTEM ATP-BINDING PROTEIN LOLD"/>
    <property type="match status" value="1"/>
</dbReference>
<name>A0A517M3F7_9BACT</name>
<keyword evidence="6" id="KW-0378">Hydrolase</keyword>
<dbReference type="Pfam" id="PF00005">
    <property type="entry name" value="ABC_tran"/>
    <property type="match status" value="1"/>
</dbReference>
<feature type="domain" description="ABC transporter" evidence="5">
    <location>
        <begin position="24"/>
        <end position="257"/>
    </location>
</feature>
<dbReference type="AlphaFoldDB" id="A0A517M3F7"/>
<dbReference type="GO" id="GO:0016887">
    <property type="term" value="F:ATP hydrolysis activity"/>
    <property type="evidence" value="ECO:0007669"/>
    <property type="project" value="InterPro"/>
</dbReference>
<keyword evidence="2" id="KW-0547">Nucleotide-binding</keyword>
<evidence type="ECO:0000313" key="7">
    <source>
        <dbReference type="Proteomes" id="UP000319557"/>
    </source>
</evidence>
<dbReference type="KEGG" id="ruv:EC9_35880"/>
<comment type="similarity">
    <text evidence="4">Belongs to the ABC transporter superfamily. Macrolide exporter (TC 3.A.1.122) family.</text>
</comment>
<dbReference type="FunFam" id="3.40.50.300:FF:000032">
    <property type="entry name" value="Export ABC transporter ATP-binding protein"/>
    <property type="match status" value="1"/>
</dbReference>
<evidence type="ECO:0000256" key="2">
    <source>
        <dbReference type="ARBA" id="ARBA00022741"/>
    </source>
</evidence>
<evidence type="ECO:0000313" key="6">
    <source>
        <dbReference type="EMBL" id="QDS89389.1"/>
    </source>
</evidence>
<dbReference type="InterPro" id="IPR027417">
    <property type="entry name" value="P-loop_NTPase"/>
</dbReference>
<protein>
    <submittedName>
        <fullName evidence="6">P-loop containing nucleoside triphosphate hydrolase</fullName>
        <ecNumber evidence="6">3.6.3.-</ecNumber>
    </submittedName>
</protein>
<dbReference type="PANTHER" id="PTHR24220">
    <property type="entry name" value="IMPORT ATP-BINDING PROTEIN"/>
    <property type="match status" value="1"/>
</dbReference>
<evidence type="ECO:0000256" key="3">
    <source>
        <dbReference type="ARBA" id="ARBA00022840"/>
    </source>
</evidence>
<dbReference type="GO" id="GO:0098796">
    <property type="term" value="C:membrane protein complex"/>
    <property type="evidence" value="ECO:0007669"/>
    <property type="project" value="UniProtKB-ARBA"/>
</dbReference>
<gene>
    <name evidence="6" type="ORF">EC9_35880</name>
</gene>
<keyword evidence="1" id="KW-0813">Transport</keyword>
<dbReference type="CDD" id="cd03255">
    <property type="entry name" value="ABC_MJ0796_LolCDE_FtsE"/>
    <property type="match status" value="1"/>
</dbReference>
<dbReference type="InterPro" id="IPR003439">
    <property type="entry name" value="ABC_transporter-like_ATP-bd"/>
</dbReference>
<dbReference type="InterPro" id="IPR003593">
    <property type="entry name" value="AAA+_ATPase"/>
</dbReference>
<reference evidence="6 7" key="1">
    <citation type="submission" date="2019-02" db="EMBL/GenBank/DDBJ databases">
        <title>Deep-cultivation of Planctomycetes and their phenomic and genomic characterization uncovers novel biology.</title>
        <authorList>
            <person name="Wiegand S."/>
            <person name="Jogler M."/>
            <person name="Boedeker C."/>
            <person name="Pinto D."/>
            <person name="Vollmers J."/>
            <person name="Rivas-Marin E."/>
            <person name="Kohn T."/>
            <person name="Peeters S.H."/>
            <person name="Heuer A."/>
            <person name="Rast P."/>
            <person name="Oberbeckmann S."/>
            <person name="Bunk B."/>
            <person name="Jeske O."/>
            <person name="Meyerdierks A."/>
            <person name="Storesund J.E."/>
            <person name="Kallscheuer N."/>
            <person name="Luecker S."/>
            <person name="Lage O.M."/>
            <person name="Pohl T."/>
            <person name="Merkel B.J."/>
            <person name="Hornburger P."/>
            <person name="Mueller R.-W."/>
            <person name="Bruemmer F."/>
            <person name="Labrenz M."/>
            <person name="Spormann A.M."/>
            <person name="Op den Camp H."/>
            <person name="Overmann J."/>
            <person name="Amann R."/>
            <person name="Jetten M.S.M."/>
            <person name="Mascher T."/>
            <person name="Medema M.H."/>
            <person name="Devos D.P."/>
            <person name="Kaster A.-K."/>
            <person name="Ovreas L."/>
            <person name="Rohde M."/>
            <person name="Galperin M.Y."/>
            <person name="Jogler C."/>
        </authorList>
    </citation>
    <scope>NUCLEOTIDE SEQUENCE [LARGE SCALE GENOMIC DNA]</scope>
    <source>
        <strain evidence="6 7">EC9</strain>
    </source>
</reference>
<dbReference type="GO" id="GO:0005886">
    <property type="term" value="C:plasma membrane"/>
    <property type="evidence" value="ECO:0007669"/>
    <property type="project" value="TreeGrafter"/>
</dbReference>
<dbReference type="SUPFAM" id="SSF52540">
    <property type="entry name" value="P-loop containing nucleoside triphosphate hydrolases"/>
    <property type="match status" value="1"/>
</dbReference>
<dbReference type="Proteomes" id="UP000319557">
    <property type="component" value="Chromosome"/>
</dbReference>
<evidence type="ECO:0000259" key="5">
    <source>
        <dbReference type="PROSITE" id="PS50893"/>
    </source>
</evidence>
<dbReference type="InterPro" id="IPR017871">
    <property type="entry name" value="ABC_transporter-like_CS"/>
</dbReference>